<dbReference type="EMBL" id="HBFB01032501">
    <property type="protein sequence ID" value="CAD8693993.1"/>
    <property type="molecule type" value="Transcribed_RNA"/>
</dbReference>
<proteinExistence type="predicted"/>
<dbReference type="AlphaFoldDB" id="A0A7S0S2R7"/>
<accession>A0A7S0S2R7</accession>
<organism evidence="1">
    <name type="scientific">Chlamydomonas leiostraca</name>
    <dbReference type="NCBI Taxonomy" id="1034604"/>
    <lineage>
        <taxon>Eukaryota</taxon>
        <taxon>Viridiplantae</taxon>
        <taxon>Chlorophyta</taxon>
        <taxon>core chlorophytes</taxon>
        <taxon>Chlorophyceae</taxon>
        <taxon>CS clade</taxon>
        <taxon>Chlamydomonadales</taxon>
        <taxon>Chlamydomonadaceae</taxon>
        <taxon>Chlamydomonas</taxon>
    </lineage>
</organism>
<gene>
    <name evidence="1" type="ORF">CLEI1391_LOCUS18176</name>
</gene>
<evidence type="ECO:0000313" key="1">
    <source>
        <dbReference type="EMBL" id="CAD8693993.1"/>
    </source>
</evidence>
<reference evidence="1" key="1">
    <citation type="submission" date="2021-01" db="EMBL/GenBank/DDBJ databases">
        <authorList>
            <person name="Corre E."/>
            <person name="Pelletier E."/>
            <person name="Niang G."/>
            <person name="Scheremetjew M."/>
            <person name="Finn R."/>
            <person name="Kale V."/>
            <person name="Holt S."/>
            <person name="Cochrane G."/>
            <person name="Meng A."/>
            <person name="Brown T."/>
            <person name="Cohen L."/>
        </authorList>
    </citation>
    <scope>NUCLEOTIDE SEQUENCE</scope>
    <source>
        <strain evidence="1">SAG 11-49</strain>
    </source>
</reference>
<name>A0A7S0S2R7_9CHLO</name>
<protein>
    <submittedName>
        <fullName evidence="1">Uncharacterized protein</fullName>
    </submittedName>
</protein>
<sequence>MGALVRYAAAPVLLFPLVLPWLVIASIFAGASLLQGLVGYGVDLVVIAAELLRQNRPHIEAGASWAAGTAYKATSRYGVLLLRAHAGTEALIEGVGLALLPAWRQLLARFPLLAWLVAPAAAAVRGAGACAEAGYAFVHDEIVPVALDLAERLPLMEELLLKYAYRNPAAPE</sequence>